<dbReference type="AlphaFoldDB" id="A0A1I1NE97"/>
<dbReference type="STRING" id="517719.SAMN05421762_2920"/>
<dbReference type="InterPro" id="IPR036465">
    <property type="entry name" value="vWFA_dom_sf"/>
</dbReference>
<proteinExistence type="predicted"/>
<dbReference type="Gene3D" id="3.40.50.410">
    <property type="entry name" value="von Willebrand factor, type A domain"/>
    <property type="match status" value="1"/>
</dbReference>
<gene>
    <name evidence="1" type="ORF">SAMN05421762_2920</name>
</gene>
<name>A0A1I1NE97_9RHOB</name>
<dbReference type="Proteomes" id="UP000231644">
    <property type="component" value="Unassembled WGS sequence"/>
</dbReference>
<dbReference type="EMBL" id="FOLX01000001">
    <property type="protein sequence ID" value="SFC95716.1"/>
    <property type="molecule type" value="Genomic_DNA"/>
</dbReference>
<dbReference type="InterPro" id="IPR010607">
    <property type="entry name" value="DUF1194"/>
</dbReference>
<dbReference type="Pfam" id="PF06707">
    <property type="entry name" value="DUF1194"/>
    <property type="match status" value="1"/>
</dbReference>
<evidence type="ECO:0000313" key="1">
    <source>
        <dbReference type="EMBL" id="SFC95716.1"/>
    </source>
</evidence>
<dbReference type="RefSeq" id="WP_093446551.1">
    <property type="nucleotide sequence ID" value="NZ_FNZG01000001.1"/>
</dbReference>
<keyword evidence="2" id="KW-1185">Reference proteome</keyword>
<reference evidence="1 2" key="1">
    <citation type="submission" date="2016-10" db="EMBL/GenBank/DDBJ databases">
        <authorList>
            <person name="de Groot N.N."/>
        </authorList>
    </citation>
    <scope>NUCLEOTIDE SEQUENCE [LARGE SCALE GENOMIC DNA]</scope>
    <source>
        <strain evidence="1 2">DSM 29619</strain>
    </source>
</reference>
<evidence type="ECO:0000313" key="2">
    <source>
        <dbReference type="Proteomes" id="UP000231644"/>
    </source>
</evidence>
<accession>A0A1I1NE97</accession>
<organism evidence="1 2">
    <name type="scientific">Pseudooceanicola nitratireducens</name>
    <dbReference type="NCBI Taxonomy" id="517719"/>
    <lineage>
        <taxon>Bacteria</taxon>
        <taxon>Pseudomonadati</taxon>
        <taxon>Pseudomonadota</taxon>
        <taxon>Alphaproteobacteria</taxon>
        <taxon>Rhodobacterales</taxon>
        <taxon>Paracoccaceae</taxon>
        <taxon>Pseudooceanicola</taxon>
    </lineage>
</organism>
<protein>
    <recommendedName>
        <fullName evidence="3">VWFA domain-containing protein</fullName>
    </recommendedName>
</protein>
<evidence type="ECO:0008006" key="3">
    <source>
        <dbReference type="Google" id="ProtNLM"/>
    </source>
</evidence>
<dbReference type="SUPFAM" id="SSF53300">
    <property type="entry name" value="vWA-like"/>
    <property type="match status" value="1"/>
</dbReference>
<sequence>MIRALGLLTGAALWAGGALAECRLALVLALDVSASVDGADYRLQRDGLAAALDQDVIRTAILRGAPGHVALYIFEWSGRYQQDVMLDWTVLDSDAAIDRAVAAVAGHKRIYKEFPTAIGYALGYAAGRLADGPRCDRKVIDISGDGANNEGFLPESAYEYFPFAGVTVNGLVVQGREPEVLDFYLRHVPRGPGSFVEYADGFEDFENAMSRKLFREINGMVVGDMGDARGSAWPPG</sequence>
<dbReference type="OrthoDB" id="9792179at2"/>